<evidence type="ECO:0000313" key="4">
    <source>
        <dbReference type="Proteomes" id="UP001500655"/>
    </source>
</evidence>
<feature type="transmembrane region" description="Helical" evidence="2">
    <location>
        <begin position="114"/>
        <end position="131"/>
    </location>
</feature>
<organism evidence="3 4">
    <name type="scientific">Luedemannella helvata</name>
    <dbReference type="NCBI Taxonomy" id="349315"/>
    <lineage>
        <taxon>Bacteria</taxon>
        <taxon>Bacillati</taxon>
        <taxon>Actinomycetota</taxon>
        <taxon>Actinomycetes</taxon>
        <taxon>Micromonosporales</taxon>
        <taxon>Micromonosporaceae</taxon>
        <taxon>Luedemannella</taxon>
    </lineage>
</organism>
<accession>A0ABN2JYB4</accession>
<keyword evidence="4" id="KW-1185">Reference proteome</keyword>
<dbReference type="Proteomes" id="UP001500655">
    <property type="component" value="Unassembled WGS sequence"/>
</dbReference>
<feature type="transmembrane region" description="Helical" evidence="2">
    <location>
        <begin position="69"/>
        <end position="93"/>
    </location>
</feature>
<comment type="caution">
    <text evidence="3">The sequence shown here is derived from an EMBL/GenBank/DDBJ whole genome shotgun (WGS) entry which is preliminary data.</text>
</comment>
<feature type="transmembrane region" description="Helical" evidence="2">
    <location>
        <begin position="30"/>
        <end position="49"/>
    </location>
</feature>
<reference evidence="3 4" key="1">
    <citation type="journal article" date="2019" name="Int. J. Syst. Evol. Microbiol.">
        <title>The Global Catalogue of Microorganisms (GCM) 10K type strain sequencing project: providing services to taxonomists for standard genome sequencing and annotation.</title>
        <authorList>
            <consortium name="The Broad Institute Genomics Platform"/>
            <consortium name="The Broad Institute Genome Sequencing Center for Infectious Disease"/>
            <person name="Wu L."/>
            <person name="Ma J."/>
        </authorList>
    </citation>
    <scope>NUCLEOTIDE SEQUENCE [LARGE SCALE GENOMIC DNA]</scope>
    <source>
        <strain evidence="3 4">JCM 13249</strain>
    </source>
</reference>
<protein>
    <submittedName>
        <fullName evidence="3">Uncharacterized protein</fullName>
    </submittedName>
</protein>
<proteinExistence type="predicted"/>
<sequence>MQPSDPTQPPAPGAGGPPSAPAWPLTLGDALEIGGGALIFLFSFAPFISSSTPSLFGGPEGRYDDWWNAWSLQIFMVPLTLFVVAAGVLLILMGLSRRFWSPDREVLGFRPNQIAVGIALFAFLVLLGYALSRKTAYISFSWGGAFMLIGALAATVGAFLNHFRVGGLLPLPNLRPRPAAPPAGQYPGAQYPAGQYPTEQYPGGYAQPAAPPAAPPAPGQQQPPAPPAPQ</sequence>
<keyword evidence="2" id="KW-0812">Transmembrane</keyword>
<dbReference type="RefSeq" id="WP_344077896.1">
    <property type="nucleotide sequence ID" value="NZ_BAAALS010000005.1"/>
</dbReference>
<evidence type="ECO:0000256" key="1">
    <source>
        <dbReference type="SAM" id="MobiDB-lite"/>
    </source>
</evidence>
<keyword evidence="2" id="KW-1133">Transmembrane helix</keyword>
<dbReference type="EMBL" id="BAAALS010000005">
    <property type="protein sequence ID" value="GAA1743439.1"/>
    <property type="molecule type" value="Genomic_DNA"/>
</dbReference>
<feature type="compositionally biased region" description="Low complexity" evidence="1">
    <location>
        <begin position="182"/>
        <end position="208"/>
    </location>
</feature>
<feature type="compositionally biased region" description="Pro residues" evidence="1">
    <location>
        <begin position="209"/>
        <end position="230"/>
    </location>
</feature>
<gene>
    <name evidence="3" type="ORF">GCM10009681_12830</name>
</gene>
<feature type="region of interest" description="Disordered" evidence="1">
    <location>
        <begin position="179"/>
        <end position="230"/>
    </location>
</feature>
<name>A0ABN2JYB4_9ACTN</name>
<evidence type="ECO:0000256" key="2">
    <source>
        <dbReference type="SAM" id="Phobius"/>
    </source>
</evidence>
<feature type="transmembrane region" description="Helical" evidence="2">
    <location>
        <begin position="137"/>
        <end position="160"/>
    </location>
</feature>
<evidence type="ECO:0000313" key="3">
    <source>
        <dbReference type="EMBL" id="GAA1743439.1"/>
    </source>
</evidence>
<keyword evidence="2" id="KW-0472">Membrane</keyword>